<keyword evidence="1" id="KW-0175">Coiled coil</keyword>
<protein>
    <submittedName>
        <fullName evidence="3">Uncharacterized protein</fullName>
    </submittedName>
</protein>
<dbReference type="EMBL" id="FOOT01000018">
    <property type="protein sequence ID" value="SFH40380.1"/>
    <property type="molecule type" value="Genomic_DNA"/>
</dbReference>
<sequence length="80" mass="9044">MAKPTDIDAIVQTLQQSQQNKELLEAMISQLEKFVINQKIVLSEIETLITQAKEGTVEKRSKRGGYRGRKKKSADEVTPE</sequence>
<feature type="coiled-coil region" evidence="1">
    <location>
        <begin position="7"/>
        <end position="34"/>
    </location>
</feature>
<keyword evidence="4" id="KW-1185">Reference proteome</keyword>
<proteinExistence type="predicted"/>
<reference evidence="4" key="1">
    <citation type="submission" date="2016-10" db="EMBL/GenBank/DDBJ databases">
        <authorList>
            <person name="Varghese N."/>
            <person name="Submissions S."/>
        </authorList>
    </citation>
    <scope>NUCLEOTIDE SEQUENCE [LARGE SCALE GENOMIC DNA]</scope>
    <source>
        <strain evidence="4">LP51</strain>
    </source>
</reference>
<feature type="region of interest" description="Disordered" evidence="2">
    <location>
        <begin position="56"/>
        <end position="80"/>
    </location>
</feature>
<organism evidence="3 4">
    <name type="scientific">Pontibacter chinhatensis</name>
    <dbReference type="NCBI Taxonomy" id="1436961"/>
    <lineage>
        <taxon>Bacteria</taxon>
        <taxon>Pseudomonadati</taxon>
        <taxon>Bacteroidota</taxon>
        <taxon>Cytophagia</taxon>
        <taxon>Cytophagales</taxon>
        <taxon>Hymenobacteraceae</taxon>
        <taxon>Pontibacter</taxon>
    </lineage>
</organism>
<evidence type="ECO:0000256" key="2">
    <source>
        <dbReference type="SAM" id="MobiDB-lite"/>
    </source>
</evidence>
<name>A0A1I2ZRQ5_9BACT</name>
<dbReference type="AlphaFoldDB" id="A0A1I2ZRQ5"/>
<gene>
    <name evidence="3" type="ORF">SAMN05421739_1183</name>
</gene>
<evidence type="ECO:0000313" key="3">
    <source>
        <dbReference type="EMBL" id="SFH40380.1"/>
    </source>
</evidence>
<feature type="compositionally biased region" description="Basic residues" evidence="2">
    <location>
        <begin position="60"/>
        <end position="72"/>
    </location>
</feature>
<evidence type="ECO:0000313" key="4">
    <source>
        <dbReference type="Proteomes" id="UP000198724"/>
    </source>
</evidence>
<dbReference type="Proteomes" id="UP000198724">
    <property type="component" value="Unassembled WGS sequence"/>
</dbReference>
<evidence type="ECO:0000256" key="1">
    <source>
        <dbReference type="SAM" id="Coils"/>
    </source>
</evidence>
<accession>A0A1I2ZRQ5</accession>